<organism evidence="1 2">
    <name type="scientific">Pisum sativum</name>
    <name type="common">Garden pea</name>
    <name type="synonym">Lathyrus oleraceus</name>
    <dbReference type="NCBI Taxonomy" id="3888"/>
    <lineage>
        <taxon>Eukaryota</taxon>
        <taxon>Viridiplantae</taxon>
        <taxon>Streptophyta</taxon>
        <taxon>Embryophyta</taxon>
        <taxon>Tracheophyta</taxon>
        <taxon>Spermatophyta</taxon>
        <taxon>Magnoliopsida</taxon>
        <taxon>eudicotyledons</taxon>
        <taxon>Gunneridae</taxon>
        <taxon>Pentapetalae</taxon>
        <taxon>rosids</taxon>
        <taxon>fabids</taxon>
        <taxon>Fabales</taxon>
        <taxon>Fabaceae</taxon>
        <taxon>Papilionoideae</taxon>
        <taxon>50 kb inversion clade</taxon>
        <taxon>NPAAA clade</taxon>
        <taxon>Hologalegina</taxon>
        <taxon>IRL clade</taxon>
        <taxon>Fabeae</taxon>
        <taxon>Lathyrus</taxon>
    </lineage>
</organism>
<dbReference type="PANTHER" id="PTHR47475">
    <property type="entry name" value="CHROMOSOME TRANSMISSION FIDELITY PROTEIN 8"/>
    <property type="match status" value="1"/>
</dbReference>
<evidence type="ECO:0000313" key="2">
    <source>
        <dbReference type="Proteomes" id="UP001058974"/>
    </source>
</evidence>
<protein>
    <submittedName>
        <fullName evidence="1">Uncharacterized protein</fullName>
    </submittedName>
</protein>
<evidence type="ECO:0000313" key="1">
    <source>
        <dbReference type="EMBL" id="KAI5441442.1"/>
    </source>
</evidence>
<comment type="caution">
    <text evidence="1">The sequence shown here is derived from an EMBL/GenBank/DDBJ whole genome shotgun (WGS) entry which is preliminary data.</text>
</comment>
<feature type="non-terminal residue" evidence="1">
    <location>
        <position position="1"/>
    </location>
</feature>
<dbReference type="Gramene" id="Psat01G0078700-T2">
    <property type="protein sequence ID" value="KAI5441442.1"/>
    <property type="gene ID" value="KIW84_010787"/>
</dbReference>
<dbReference type="PANTHER" id="PTHR47475:SF2">
    <property type="entry name" value="CHROMOSOME TRANSMISSION FIDELITY PROTEIN 8"/>
    <property type="match status" value="1"/>
</dbReference>
<dbReference type="EMBL" id="JAMSHJ010000001">
    <property type="protein sequence ID" value="KAI5441442.1"/>
    <property type="molecule type" value="Genomic_DNA"/>
</dbReference>
<accession>A0A9D5BA77</accession>
<reference evidence="1 2" key="1">
    <citation type="journal article" date="2022" name="Nat. Genet.">
        <title>Improved pea reference genome and pan-genome highlight genomic features and evolutionary characteristics.</title>
        <authorList>
            <person name="Yang T."/>
            <person name="Liu R."/>
            <person name="Luo Y."/>
            <person name="Hu S."/>
            <person name="Wang D."/>
            <person name="Wang C."/>
            <person name="Pandey M.K."/>
            <person name="Ge S."/>
            <person name="Xu Q."/>
            <person name="Li N."/>
            <person name="Li G."/>
            <person name="Huang Y."/>
            <person name="Saxena R.K."/>
            <person name="Ji Y."/>
            <person name="Li M."/>
            <person name="Yan X."/>
            <person name="He Y."/>
            <person name="Liu Y."/>
            <person name="Wang X."/>
            <person name="Xiang C."/>
            <person name="Varshney R.K."/>
            <person name="Ding H."/>
            <person name="Gao S."/>
            <person name="Zong X."/>
        </authorList>
    </citation>
    <scope>NUCLEOTIDE SEQUENCE [LARGE SCALE GENOMIC DNA]</scope>
    <source>
        <strain evidence="1 2">cv. Zhongwan 6</strain>
    </source>
</reference>
<gene>
    <name evidence="1" type="ORF">KIW84_010787</name>
</gene>
<dbReference type="AlphaFoldDB" id="A0A9D5BA77"/>
<keyword evidence="2" id="KW-1185">Reference proteome</keyword>
<proteinExistence type="predicted"/>
<dbReference type="Proteomes" id="UP001058974">
    <property type="component" value="Chromosome 1"/>
</dbReference>
<name>A0A9D5BA77_PEA</name>
<sequence length="104" mass="11573">PRPPHTDSILRRSSAPPKLDCSVYPPLLPIAPHCHLFLPFTKLKRRGKKMQIRVKCNCGEGNCVEWGVVELQGFVEPQPGFQGSLANLQIGILCRPSSQGQRFP</sequence>